<accession>A0A9D4N635</accession>
<name>A0A9D4N635_DREPO</name>
<organism evidence="1 2">
    <name type="scientific">Dreissena polymorpha</name>
    <name type="common">Zebra mussel</name>
    <name type="synonym">Mytilus polymorpha</name>
    <dbReference type="NCBI Taxonomy" id="45954"/>
    <lineage>
        <taxon>Eukaryota</taxon>
        <taxon>Metazoa</taxon>
        <taxon>Spiralia</taxon>
        <taxon>Lophotrochozoa</taxon>
        <taxon>Mollusca</taxon>
        <taxon>Bivalvia</taxon>
        <taxon>Autobranchia</taxon>
        <taxon>Heteroconchia</taxon>
        <taxon>Euheterodonta</taxon>
        <taxon>Imparidentia</taxon>
        <taxon>Neoheterodontei</taxon>
        <taxon>Myida</taxon>
        <taxon>Dreissenoidea</taxon>
        <taxon>Dreissenidae</taxon>
        <taxon>Dreissena</taxon>
    </lineage>
</organism>
<keyword evidence="2" id="KW-1185">Reference proteome</keyword>
<sequence>MDFGRLQEQIDTMCSGIMDLREDLNSVVKKEEIVECVTQVITGIEVRIGLRRTRG</sequence>
<evidence type="ECO:0000313" key="1">
    <source>
        <dbReference type="EMBL" id="KAH3887397.1"/>
    </source>
</evidence>
<comment type="caution">
    <text evidence="1">The sequence shown here is derived from an EMBL/GenBank/DDBJ whole genome shotgun (WGS) entry which is preliminary data.</text>
</comment>
<proteinExistence type="predicted"/>
<dbReference type="EMBL" id="JAIWYP010000001">
    <property type="protein sequence ID" value="KAH3887397.1"/>
    <property type="molecule type" value="Genomic_DNA"/>
</dbReference>
<gene>
    <name evidence="1" type="ORF">DPMN_011414</name>
</gene>
<evidence type="ECO:0000313" key="2">
    <source>
        <dbReference type="Proteomes" id="UP000828390"/>
    </source>
</evidence>
<reference evidence="1" key="2">
    <citation type="submission" date="2020-11" db="EMBL/GenBank/DDBJ databases">
        <authorList>
            <person name="McCartney M.A."/>
            <person name="Auch B."/>
            <person name="Kono T."/>
            <person name="Mallez S."/>
            <person name="Becker A."/>
            <person name="Gohl D.M."/>
            <person name="Silverstein K.A.T."/>
            <person name="Koren S."/>
            <person name="Bechman K.B."/>
            <person name="Herman A."/>
            <person name="Abrahante J.E."/>
            <person name="Garbe J."/>
        </authorList>
    </citation>
    <scope>NUCLEOTIDE SEQUENCE</scope>
    <source>
        <strain evidence="1">Duluth1</strain>
        <tissue evidence="1">Whole animal</tissue>
    </source>
</reference>
<dbReference type="AlphaFoldDB" id="A0A9D4N635"/>
<protein>
    <submittedName>
        <fullName evidence="1">Uncharacterized protein</fullName>
    </submittedName>
</protein>
<dbReference type="Proteomes" id="UP000828390">
    <property type="component" value="Unassembled WGS sequence"/>
</dbReference>
<reference evidence="1" key="1">
    <citation type="journal article" date="2019" name="bioRxiv">
        <title>The Genome of the Zebra Mussel, Dreissena polymorpha: A Resource for Invasive Species Research.</title>
        <authorList>
            <person name="McCartney M.A."/>
            <person name="Auch B."/>
            <person name="Kono T."/>
            <person name="Mallez S."/>
            <person name="Zhang Y."/>
            <person name="Obille A."/>
            <person name="Becker A."/>
            <person name="Abrahante J.E."/>
            <person name="Garbe J."/>
            <person name="Badalamenti J.P."/>
            <person name="Herman A."/>
            <person name="Mangelson H."/>
            <person name="Liachko I."/>
            <person name="Sullivan S."/>
            <person name="Sone E.D."/>
            <person name="Koren S."/>
            <person name="Silverstein K.A.T."/>
            <person name="Beckman K.B."/>
            <person name="Gohl D.M."/>
        </authorList>
    </citation>
    <scope>NUCLEOTIDE SEQUENCE</scope>
    <source>
        <strain evidence="1">Duluth1</strain>
        <tissue evidence="1">Whole animal</tissue>
    </source>
</reference>